<gene>
    <name evidence="3" type="ORF">E7101_00135</name>
</gene>
<feature type="domain" description="SPOR" evidence="2">
    <location>
        <begin position="298"/>
        <end position="374"/>
    </location>
</feature>
<dbReference type="InterPro" id="IPR036680">
    <property type="entry name" value="SPOR-like_sf"/>
</dbReference>
<dbReference type="Pfam" id="PF18175">
    <property type="entry name" value="HU-CCDC81_bac_2"/>
    <property type="match status" value="1"/>
</dbReference>
<organism evidence="3 4">
    <name type="scientific">Xylanibacter ruminicola</name>
    <name type="common">Prevotella ruminicola</name>
    <dbReference type="NCBI Taxonomy" id="839"/>
    <lineage>
        <taxon>Bacteria</taxon>
        <taxon>Pseudomonadati</taxon>
        <taxon>Bacteroidota</taxon>
        <taxon>Bacteroidia</taxon>
        <taxon>Bacteroidales</taxon>
        <taxon>Prevotellaceae</taxon>
        <taxon>Xylanibacter</taxon>
    </lineage>
</organism>
<evidence type="ECO:0000256" key="1">
    <source>
        <dbReference type="SAM" id="Phobius"/>
    </source>
</evidence>
<dbReference type="EMBL" id="SUYC01000001">
    <property type="protein sequence ID" value="MBE6269352.1"/>
    <property type="molecule type" value="Genomic_DNA"/>
</dbReference>
<feature type="transmembrane region" description="Helical" evidence="1">
    <location>
        <begin position="203"/>
        <end position="222"/>
    </location>
</feature>
<dbReference type="GO" id="GO:0042834">
    <property type="term" value="F:peptidoglycan binding"/>
    <property type="evidence" value="ECO:0007669"/>
    <property type="project" value="InterPro"/>
</dbReference>
<dbReference type="InterPro" id="IPR007730">
    <property type="entry name" value="SPOR-like_dom"/>
</dbReference>
<sequence>MSKKCSNFAPVIELDRHIEILLLDNDCVIVPGLGGFMAHHVEARYEEDEQAFLPPLRTLGFNPQLKINDSLLAQSYIEAYDISYPEALQRIEDEVNELTQTLQNEGRYELNNIGIIELNEDGNYVFTPCEAGILTPSLYGLNSFEMKLIKTVSSESVEEAPEAKVVEMKPEPKPESEVNSVLQQNLVDISDDDTDVVRIKFSWIRNAVAVAAILLAVFFVAMPTGKTELMKSTINSLNNQILFGMMNSKDTNTSAIDFKRKDTHKPAAVKTAEAILDTIKPAKPAEAEATKPVAIKTDSARKGYCIVLASHVNKQNAEIFISNLAERGYKGAEIYVHNHVTRIVYGHYTDQSDAYTQLQKINHEKGLEDAWVYKYNEKK</sequence>
<dbReference type="Gene3D" id="3.30.70.1070">
    <property type="entry name" value="Sporulation related repeat"/>
    <property type="match status" value="1"/>
</dbReference>
<name>A0A9D5NZV2_XYLRU</name>
<dbReference type="InterPro" id="IPR041268">
    <property type="entry name" value="HU-CCDC81_bac_2"/>
</dbReference>
<dbReference type="Proteomes" id="UP000806522">
    <property type="component" value="Unassembled WGS sequence"/>
</dbReference>
<evidence type="ECO:0000259" key="2">
    <source>
        <dbReference type="PROSITE" id="PS51724"/>
    </source>
</evidence>
<dbReference type="InterPro" id="IPR040495">
    <property type="entry name" value="HU-CCDC81_bac_1"/>
</dbReference>
<keyword evidence="1" id="KW-0812">Transmembrane</keyword>
<evidence type="ECO:0000313" key="3">
    <source>
        <dbReference type="EMBL" id="MBE6269352.1"/>
    </source>
</evidence>
<evidence type="ECO:0000313" key="4">
    <source>
        <dbReference type="Proteomes" id="UP000806522"/>
    </source>
</evidence>
<dbReference type="SUPFAM" id="SSF110997">
    <property type="entry name" value="Sporulation related repeat"/>
    <property type="match status" value="1"/>
</dbReference>
<keyword evidence="1" id="KW-0472">Membrane</keyword>
<comment type="caution">
    <text evidence="3">The sequence shown here is derived from an EMBL/GenBank/DDBJ whole genome shotgun (WGS) entry which is preliminary data.</text>
</comment>
<accession>A0A9D5NZV2</accession>
<dbReference type="AlphaFoldDB" id="A0A9D5NZV2"/>
<dbReference type="Pfam" id="PF05036">
    <property type="entry name" value="SPOR"/>
    <property type="match status" value="1"/>
</dbReference>
<dbReference type="Pfam" id="PF18174">
    <property type="entry name" value="HU-CCDC81_bac_1"/>
    <property type="match status" value="1"/>
</dbReference>
<proteinExistence type="predicted"/>
<dbReference type="PROSITE" id="PS51724">
    <property type="entry name" value="SPOR"/>
    <property type="match status" value="1"/>
</dbReference>
<keyword evidence="1" id="KW-1133">Transmembrane helix</keyword>
<reference evidence="3" key="1">
    <citation type="submission" date="2019-04" db="EMBL/GenBank/DDBJ databases">
        <title>Evolution of Biomass-Degrading Anaerobic Consortia Revealed by Metagenomics.</title>
        <authorList>
            <person name="Peng X."/>
        </authorList>
    </citation>
    <scope>NUCLEOTIDE SEQUENCE</scope>
    <source>
        <strain evidence="3">SIG140</strain>
    </source>
</reference>
<protein>
    <submittedName>
        <fullName evidence="3">SPOR domain-containing protein</fullName>
    </submittedName>
</protein>